<sequence>MLKVVKTLGASDCSISPISCEFSASMSSQAFLSWSSSDLSAPLIAVRSVTFWASSSHSCCLRSLDLLADSLLDCFLLSLFNSRSSCI</sequence>
<reference evidence="1" key="1">
    <citation type="submission" date="2014-09" db="EMBL/GenBank/DDBJ databases">
        <authorList>
            <person name="Magalhaes I.L.F."/>
            <person name="Oliveira U."/>
            <person name="Santos F.R."/>
            <person name="Vidigal T.H.D.A."/>
            <person name="Brescovit A.D."/>
            <person name="Santos A.J."/>
        </authorList>
    </citation>
    <scope>NUCLEOTIDE SEQUENCE</scope>
    <source>
        <tissue evidence="1">Shoot tissue taken approximately 20 cm above the soil surface</tissue>
    </source>
</reference>
<proteinExistence type="predicted"/>
<name>A0A0A8YG27_ARUDO</name>
<dbReference type="AlphaFoldDB" id="A0A0A8YG27"/>
<evidence type="ECO:0000313" key="1">
    <source>
        <dbReference type="EMBL" id="JAD25224.1"/>
    </source>
</evidence>
<dbReference type="EMBL" id="GBRH01272671">
    <property type="protein sequence ID" value="JAD25224.1"/>
    <property type="molecule type" value="Transcribed_RNA"/>
</dbReference>
<protein>
    <submittedName>
        <fullName evidence="1">MEmBP-1a</fullName>
    </submittedName>
</protein>
<reference evidence="1" key="2">
    <citation type="journal article" date="2015" name="Data Brief">
        <title>Shoot transcriptome of the giant reed, Arundo donax.</title>
        <authorList>
            <person name="Barrero R.A."/>
            <person name="Guerrero F.D."/>
            <person name="Moolhuijzen P."/>
            <person name="Goolsby J.A."/>
            <person name="Tidwell J."/>
            <person name="Bellgard S.E."/>
            <person name="Bellgard M.I."/>
        </authorList>
    </citation>
    <scope>NUCLEOTIDE SEQUENCE</scope>
    <source>
        <tissue evidence="1">Shoot tissue taken approximately 20 cm above the soil surface</tissue>
    </source>
</reference>
<accession>A0A0A8YG27</accession>
<organism evidence="1">
    <name type="scientific">Arundo donax</name>
    <name type="common">Giant reed</name>
    <name type="synonym">Donax arundinaceus</name>
    <dbReference type="NCBI Taxonomy" id="35708"/>
    <lineage>
        <taxon>Eukaryota</taxon>
        <taxon>Viridiplantae</taxon>
        <taxon>Streptophyta</taxon>
        <taxon>Embryophyta</taxon>
        <taxon>Tracheophyta</taxon>
        <taxon>Spermatophyta</taxon>
        <taxon>Magnoliopsida</taxon>
        <taxon>Liliopsida</taxon>
        <taxon>Poales</taxon>
        <taxon>Poaceae</taxon>
        <taxon>PACMAD clade</taxon>
        <taxon>Arundinoideae</taxon>
        <taxon>Arundineae</taxon>
        <taxon>Arundo</taxon>
    </lineage>
</organism>